<keyword evidence="1" id="KW-0812">Transmembrane</keyword>
<accession>A0A081BD06</accession>
<keyword evidence="3" id="KW-1185">Reference proteome</keyword>
<dbReference type="Proteomes" id="UP000028702">
    <property type="component" value="Unassembled WGS sequence"/>
</dbReference>
<dbReference type="EMBL" id="BBIO01000013">
    <property type="protein sequence ID" value="GAK45924.1"/>
    <property type="molecule type" value="Genomic_DNA"/>
</dbReference>
<name>A0A081BD06_9HYPH</name>
<comment type="caution">
    <text evidence="2">The sequence shown here is derived from an EMBL/GenBank/DDBJ whole genome shotgun (WGS) entry which is preliminary data.</text>
</comment>
<evidence type="ECO:0000313" key="3">
    <source>
        <dbReference type="Proteomes" id="UP000028702"/>
    </source>
</evidence>
<keyword evidence="1" id="KW-1133">Transmembrane helix</keyword>
<dbReference type="RefSeq" id="WP_045447831.1">
    <property type="nucleotide sequence ID" value="NZ_BBIO01000013.1"/>
</dbReference>
<dbReference type="AlphaFoldDB" id="A0A081BD06"/>
<sequence length="123" mass="13460">MKLARWIYIVAAVYGIAVLVPQLFMEAQIGALNPPAITHPEFFYGFIGTALVWQVLFLLIASDPVRYRALMPITFLEKLAFAVPVAWLYAEGRVGGGVVLGGLIDALLLAAFIIAYRSTPRHG</sequence>
<evidence type="ECO:0000313" key="2">
    <source>
        <dbReference type="EMBL" id="GAK45924.1"/>
    </source>
</evidence>
<gene>
    <name evidence="2" type="ORF">M2A_2423</name>
</gene>
<feature type="transmembrane region" description="Helical" evidence="1">
    <location>
        <begin position="69"/>
        <end position="90"/>
    </location>
</feature>
<feature type="transmembrane region" description="Helical" evidence="1">
    <location>
        <begin position="7"/>
        <end position="24"/>
    </location>
</feature>
<dbReference type="eggNOG" id="ENOG503306N">
    <property type="taxonomic scope" value="Bacteria"/>
</dbReference>
<keyword evidence="1" id="KW-0472">Membrane</keyword>
<protein>
    <submittedName>
        <fullName evidence="2">Conserved protein</fullName>
    </submittedName>
</protein>
<feature type="transmembrane region" description="Helical" evidence="1">
    <location>
        <begin position="44"/>
        <end position="62"/>
    </location>
</feature>
<organism evidence="2 3">
    <name type="scientific">Tepidicaulis marinus</name>
    <dbReference type="NCBI Taxonomy" id="1333998"/>
    <lineage>
        <taxon>Bacteria</taxon>
        <taxon>Pseudomonadati</taxon>
        <taxon>Pseudomonadota</taxon>
        <taxon>Alphaproteobacteria</taxon>
        <taxon>Hyphomicrobiales</taxon>
        <taxon>Parvibaculaceae</taxon>
        <taxon>Tepidicaulis</taxon>
    </lineage>
</organism>
<reference evidence="2 3" key="1">
    <citation type="submission" date="2014-07" db="EMBL/GenBank/DDBJ databases">
        <title>Tepidicaulis marinum gen. nov., sp. nov., a novel marine bacterium denitrifying nitrate to nitrous oxide strictly under microaerobic conditions.</title>
        <authorList>
            <person name="Takeuchi M."/>
            <person name="Yamagishi T."/>
            <person name="Kamagata Y."/>
            <person name="Oshima K."/>
            <person name="Hattori M."/>
            <person name="Katayama T."/>
            <person name="Hanada S."/>
            <person name="Tamaki H."/>
            <person name="Marumo K."/>
            <person name="Maeda H."/>
            <person name="Nedachi M."/>
            <person name="Iwasaki W."/>
            <person name="Suwa Y."/>
            <person name="Sakata S."/>
        </authorList>
    </citation>
    <scope>NUCLEOTIDE SEQUENCE [LARGE SCALE GENOMIC DNA]</scope>
    <source>
        <strain evidence="2 3">MA2</strain>
    </source>
</reference>
<evidence type="ECO:0000256" key="1">
    <source>
        <dbReference type="SAM" id="Phobius"/>
    </source>
</evidence>
<dbReference type="STRING" id="1333998.M2A_2423"/>
<proteinExistence type="predicted"/>
<feature type="transmembrane region" description="Helical" evidence="1">
    <location>
        <begin position="96"/>
        <end position="116"/>
    </location>
</feature>